<dbReference type="HOGENOM" id="CLU_037423_2_0_9"/>
<dbReference type="GO" id="GO:0005737">
    <property type="term" value="C:cytoplasm"/>
    <property type="evidence" value="ECO:0007669"/>
    <property type="project" value="TreeGrafter"/>
</dbReference>
<dbReference type="PATRIC" id="fig|1218508.4.peg.752"/>
<dbReference type="PANTHER" id="PTHR13799">
    <property type="entry name" value="NGG1 INTERACTING FACTOR 3"/>
    <property type="match status" value="1"/>
</dbReference>
<dbReference type="SUPFAM" id="SSF102705">
    <property type="entry name" value="NIF3 (NGG1p interacting factor 3)-like"/>
    <property type="match status" value="1"/>
</dbReference>
<dbReference type="STRING" id="1218508.JG29_07340"/>
<comment type="subunit">
    <text evidence="2">Homohexamer.</text>
</comment>
<gene>
    <name evidence="6" type="ORF">JG29_07340</name>
</gene>
<dbReference type="OrthoDB" id="9792792at2"/>
<evidence type="ECO:0000256" key="3">
    <source>
        <dbReference type="ARBA" id="ARBA00022112"/>
    </source>
</evidence>
<feature type="binding site" evidence="5">
    <location>
        <position position="228"/>
    </location>
    <ligand>
        <name>a divalent metal cation</name>
        <dbReference type="ChEBI" id="CHEBI:60240"/>
        <label>1</label>
    </ligand>
</feature>
<feature type="binding site" evidence="5">
    <location>
        <position position="105"/>
    </location>
    <ligand>
        <name>a divalent metal cation</name>
        <dbReference type="ChEBI" id="CHEBI:60240"/>
        <label>1</label>
    </ligand>
</feature>
<comment type="caution">
    <text evidence="6">The sequence shown here is derived from an EMBL/GenBank/DDBJ whole genome shotgun (WGS) entry which is preliminary data.</text>
</comment>
<keyword evidence="7" id="KW-1185">Reference proteome</keyword>
<name>A0A0F4KSD3_9LACO</name>
<dbReference type="InterPro" id="IPR036069">
    <property type="entry name" value="DUF34/NIF3_sf"/>
</dbReference>
<dbReference type="GO" id="GO:0046872">
    <property type="term" value="F:metal ion binding"/>
    <property type="evidence" value="ECO:0007669"/>
    <property type="project" value="UniProtKB-KW"/>
</dbReference>
<proteinExistence type="inferred from homology"/>
<sequence>MIITGQELVKAIENYAPLTLKMNNDPTGLQLGNLDQPVHRVLTTLDVRPAVVQEAIEQKIDFIFAHHPVMFHPARNLDTSDPQNQMYADLLSHQITVYAAHTNMDKATGGMNDWLAQKLQLQNIQPFGRDVDNVALGRWGRLFQPLSLRELAQNVKQLFGLSGLRLITNDEKQLVQKVGIIGGDGGKFYSQALAAGLDVFITGDVYYHTAHEMLASDLNVIDPGHHIEVIFSEQTKILLTNWAQTHDWDLTVQASQSNTEPFQFI</sequence>
<evidence type="ECO:0000313" key="7">
    <source>
        <dbReference type="Proteomes" id="UP000033695"/>
    </source>
</evidence>
<organism evidence="6 7">
    <name type="scientific">Bombilactobacillus mellis</name>
    <dbReference type="NCBI Taxonomy" id="1218508"/>
    <lineage>
        <taxon>Bacteria</taxon>
        <taxon>Bacillati</taxon>
        <taxon>Bacillota</taxon>
        <taxon>Bacilli</taxon>
        <taxon>Lactobacillales</taxon>
        <taxon>Lactobacillaceae</taxon>
        <taxon>Bombilactobacillus</taxon>
    </lineage>
</organism>
<feature type="binding site" evidence="5">
    <location>
        <position position="225"/>
    </location>
    <ligand>
        <name>a divalent metal cation</name>
        <dbReference type="ChEBI" id="CHEBI:60240"/>
        <label>1</label>
    </ligand>
</feature>
<feature type="binding site" evidence="5">
    <location>
        <position position="67"/>
    </location>
    <ligand>
        <name>a divalent metal cation</name>
        <dbReference type="ChEBI" id="CHEBI:60240"/>
        <label>1</label>
    </ligand>
</feature>
<dbReference type="Pfam" id="PF01784">
    <property type="entry name" value="DUF34_NIF3"/>
    <property type="match status" value="1"/>
</dbReference>
<dbReference type="NCBIfam" id="TIGR00486">
    <property type="entry name" value="YbgI_SA1388"/>
    <property type="match status" value="1"/>
</dbReference>
<dbReference type="Gene3D" id="3.40.1390.30">
    <property type="entry name" value="NIF3 (NGG1p interacting factor 3)-like"/>
    <property type="match status" value="2"/>
</dbReference>
<evidence type="ECO:0000256" key="1">
    <source>
        <dbReference type="ARBA" id="ARBA00006964"/>
    </source>
</evidence>
<dbReference type="FunFam" id="3.40.1390.30:FF:000001">
    <property type="entry name" value="GTP cyclohydrolase 1 type 2"/>
    <property type="match status" value="1"/>
</dbReference>
<evidence type="ECO:0000256" key="5">
    <source>
        <dbReference type="PIRSR" id="PIRSR602678-1"/>
    </source>
</evidence>
<protein>
    <recommendedName>
        <fullName evidence="3">GTP cyclohydrolase 1 type 2 homolog</fullName>
    </recommendedName>
</protein>
<comment type="similarity">
    <text evidence="1">Belongs to the GTP cyclohydrolase I type 2/NIF3 family.</text>
</comment>
<keyword evidence="4 5" id="KW-0479">Metal-binding</keyword>
<dbReference type="InterPro" id="IPR002678">
    <property type="entry name" value="DUF34/NIF3"/>
</dbReference>
<accession>A0A0F4KSD3</accession>
<reference evidence="6 7" key="1">
    <citation type="submission" date="2014-12" db="EMBL/GenBank/DDBJ databases">
        <title>Comparative genomics of the lactic acid bacteria isolated from the honey bee gut.</title>
        <authorList>
            <person name="Ellegaard K.M."/>
            <person name="Tamarit D."/>
            <person name="Javelind E."/>
            <person name="Olofsson T."/>
            <person name="Andersson S.G."/>
            <person name="Vasquez A."/>
        </authorList>
    </citation>
    <scope>NUCLEOTIDE SEQUENCE [LARGE SCALE GENOMIC DNA]</scope>
    <source>
        <strain evidence="6 7">Hon2</strain>
    </source>
</reference>
<feature type="binding site" evidence="5">
    <location>
        <position position="66"/>
    </location>
    <ligand>
        <name>a divalent metal cation</name>
        <dbReference type="ChEBI" id="CHEBI:60240"/>
        <label>1</label>
    </ligand>
</feature>
<evidence type="ECO:0000313" key="6">
    <source>
        <dbReference type="EMBL" id="KJY48914.1"/>
    </source>
</evidence>
<dbReference type="EMBL" id="JXBZ01000007">
    <property type="protein sequence ID" value="KJY48914.1"/>
    <property type="molecule type" value="Genomic_DNA"/>
</dbReference>
<dbReference type="AlphaFoldDB" id="A0A0F4KSD3"/>
<evidence type="ECO:0000256" key="4">
    <source>
        <dbReference type="ARBA" id="ARBA00022723"/>
    </source>
</evidence>
<evidence type="ECO:0000256" key="2">
    <source>
        <dbReference type="ARBA" id="ARBA00011643"/>
    </source>
</evidence>
<dbReference type="PANTHER" id="PTHR13799:SF14">
    <property type="entry name" value="GTP CYCLOHYDROLASE 1 TYPE 2 HOMOLOG"/>
    <property type="match status" value="1"/>
</dbReference>
<dbReference type="Proteomes" id="UP000033695">
    <property type="component" value="Unassembled WGS sequence"/>
</dbReference>